<evidence type="ECO:0000313" key="3">
    <source>
        <dbReference type="Proteomes" id="UP000240572"/>
    </source>
</evidence>
<dbReference type="AlphaFoldDB" id="A0A2P8DC63"/>
<reference evidence="2 3" key="1">
    <citation type="submission" date="2018-03" db="EMBL/GenBank/DDBJ databases">
        <title>Genomic Encyclopedia of Type Strains, Phase III (KMG-III): the genomes of soil and plant-associated and newly described type strains.</title>
        <authorList>
            <person name="Whitman W."/>
        </authorList>
    </citation>
    <scope>NUCLEOTIDE SEQUENCE [LARGE SCALE GENOMIC DNA]</scope>
    <source>
        <strain evidence="2 3">CGMCC 1.12700</strain>
    </source>
</reference>
<gene>
    <name evidence="2" type="ORF">B0I18_101969</name>
</gene>
<dbReference type="EMBL" id="PYGD01000001">
    <property type="protein sequence ID" value="PSK94806.1"/>
    <property type="molecule type" value="Genomic_DNA"/>
</dbReference>
<proteinExistence type="predicted"/>
<feature type="signal peptide" evidence="1">
    <location>
        <begin position="1"/>
        <end position="22"/>
    </location>
</feature>
<dbReference type="Proteomes" id="UP000240572">
    <property type="component" value="Unassembled WGS sequence"/>
</dbReference>
<keyword evidence="1" id="KW-0732">Signal</keyword>
<organism evidence="2 3">
    <name type="scientific">Taibaiella chishuiensis</name>
    <dbReference type="NCBI Taxonomy" id="1434707"/>
    <lineage>
        <taxon>Bacteria</taxon>
        <taxon>Pseudomonadati</taxon>
        <taxon>Bacteroidota</taxon>
        <taxon>Chitinophagia</taxon>
        <taxon>Chitinophagales</taxon>
        <taxon>Chitinophagaceae</taxon>
        <taxon>Taibaiella</taxon>
    </lineage>
</organism>
<sequence length="150" mass="16014">MKSLKFLLTAFALLSISFMSRAQLSGANGFAVAYVANTSANPAGQFKATVAPTGASWTTTTIGTKGEFPVTGLGPTLTNVSFALNDFVAPWGPYQALNIPLSTFDAMPMGGSLLYTGTYYSTFTFKKTWGYSIVGATFAYTIEVSVYHPW</sequence>
<evidence type="ECO:0000256" key="1">
    <source>
        <dbReference type="SAM" id="SignalP"/>
    </source>
</evidence>
<protein>
    <submittedName>
        <fullName evidence="2">Uncharacterized protein</fullName>
    </submittedName>
</protein>
<comment type="caution">
    <text evidence="2">The sequence shown here is derived from an EMBL/GenBank/DDBJ whole genome shotgun (WGS) entry which is preliminary data.</text>
</comment>
<name>A0A2P8DC63_9BACT</name>
<keyword evidence="3" id="KW-1185">Reference proteome</keyword>
<evidence type="ECO:0000313" key="2">
    <source>
        <dbReference type="EMBL" id="PSK94806.1"/>
    </source>
</evidence>
<accession>A0A2P8DC63</accession>
<dbReference type="RefSeq" id="WP_106521493.1">
    <property type="nucleotide sequence ID" value="NZ_PYGD01000001.1"/>
</dbReference>
<feature type="chain" id="PRO_5015135945" evidence="1">
    <location>
        <begin position="23"/>
        <end position="150"/>
    </location>
</feature>